<feature type="region of interest" description="Disordered" evidence="1">
    <location>
        <begin position="895"/>
        <end position="916"/>
    </location>
</feature>
<evidence type="ECO:0000313" key="2">
    <source>
        <dbReference type="EMBL" id="KAG5658601.1"/>
    </source>
</evidence>
<dbReference type="PANTHER" id="PTHR35391">
    <property type="entry name" value="C2H2-TYPE DOMAIN-CONTAINING PROTEIN-RELATED"/>
    <property type="match status" value="1"/>
</dbReference>
<feature type="region of interest" description="Disordered" evidence="1">
    <location>
        <begin position="491"/>
        <end position="520"/>
    </location>
</feature>
<reference evidence="2" key="1">
    <citation type="submission" date="2021-04" db="EMBL/GenBank/DDBJ databases">
        <title>Draft genome of Fusarium avenaceum strain F156N33, isolated from an atmospheric sample in Virginia.</title>
        <authorList>
            <person name="Yang S."/>
            <person name="Vinatzer B.A."/>
            <person name="Coleman J."/>
        </authorList>
    </citation>
    <scope>NUCLEOTIDE SEQUENCE</scope>
    <source>
        <strain evidence="2">F156N33</strain>
    </source>
</reference>
<feature type="compositionally biased region" description="Basic and acidic residues" evidence="1">
    <location>
        <begin position="945"/>
        <end position="958"/>
    </location>
</feature>
<dbReference type="EMBL" id="JAGPUO010000014">
    <property type="protein sequence ID" value="KAG5658601.1"/>
    <property type="molecule type" value="Genomic_DNA"/>
</dbReference>
<comment type="caution">
    <text evidence="2">The sequence shown here is derived from an EMBL/GenBank/DDBJ whole genome shotgun (WGS) entry which is preliminary data.</text>
</comment>
<name>A0A9P7KMH9_9HYPO</name>
<sequence length="972" mass="109618">MPEADDGPEPKGPTVAASANQCLQSFQKCLVSASLVNPRELSMIEDQVARFSSWSTSIGVFAPGSASMDHRLRYAPEVQSVVTGLLESLNFQCQECLGILATILESLEAGEGYVPAKEFPKSLNEIAAEIGRLNKISNTIRRASKDTQALTTSKFSIKDDEGNNVEETLLNNFKRHINDRFPTIGETIQERLACTMLLRRKQILYRRHRQDSVYAKAQDTIPAVSIMFPTAKAVVSLAQSKSKQPATTAPSQIQSATTLAPDKFKIAASTPSVISASKTIAFRSHESLVFPPAPGHAVKKRYDKLKSQRLAEYEQSLNSEKSEANKKSTVQELLANDLQSLGEITCPYCLCALPAEEAFDEKKWQNHVKNDLDAYICVFEDCDQPEVLYNHSDQWLSHLQQHRRFWRCPSHRDLEPFSSGEDYIAHMREVHASKLSDKQLRAMANKNSRKIAKLFPSCPLCGKEESDINGRLEDHLAGHLRSLALKSLPSYHENIPDDNEDGNNSIDVSRPKSRSTVRDLREDEDYVPQYLFTSQDFWDRWRPPLVQVPWLNFLDQVYEDLDLTTNEASSFFDTYSFQDLPNTFQNDSIIQHIIQYQEKQREAGNDEHNNDRNGVELEKTPTIVETWPRLHPESVYNWATNEAKATQELPYPTLLPVNPNAQETIESAIKTSVAKTSPVYVSPYGVVTESSEKPQMGILDRHTKLASIPESSSLRQESFVSTDFEELYRTQAQNRRGDSSAGNSQSSVVYISSNRVSPLYDDDDIYSYPPTTGNGRRYVAHSPPVPAPPANTPNSYHDVGVTASCERPFIVDERTSSKKHGRRRPIIIDQQPSTIFPAGTEPASNPYTIGDTRTARSATGRTSGYDEERMERIREEKRPEEVEQRLRQQLADATAKMALPSATPAPPNPDRGSEKIYQNMYSPDLLRWLNVEEERSEPFYLLDSYKPDDKGESSEQKGRPNASADENRYRYE</sequence>
<dbReference type="PANTHER" id="PTHR35391:SF7">
    <property type="entry name" value="C2H2-TYPE DOMAIN-CONTAINING PROTEIN"/>
    <property type="match status" value="1"/>
</dbReference>
<feature type="region of interest" description="Disordered" evidence="1">
    <location>
        <begin position="940"/>
        <end position="972"/>
    </location>
</feature>
<feature type="region of interest" description="Disordered" evidence="1">
    <location>
        <begin position="834"/>
        <end position="883"/>
    </location>
</feature>
<organism evidence="2 3">
    <name type="scientific">Fusarium avenaceum</name>
    <dbReference type="NCBI Taxonomy" id="40199"/>
    <lineage>
        <taxon>Eukaryota</taxon>
        <taxon>Fungi</taxon>
        <taxon>Dikarya</taxon>
        <taxon>Ascomycota</taxon>
        <taxon>Pezizomycotina</taxon>
        <taxon>Sordariomycetes</taxon>
        <taxon>Hypocreomycetidae</taxon>
        <taxon>Hypocreales</taxon>
        <taxon>Nectriaceae</taxon>
        <taxon>Fusarium</taxon>
        <taxon>Fusarium tricinctum species complex</taxon>
    </lineage>
</organism>
<feature type="compositionally biased region" description="Basic and acidic residues" evidence="1">
    <location>
        <begin position="864"/>
        <end position="883"/>
    </location>
</feature>
<accession>A0A9P7KMH9</accession>
<evidence type="ECO:0000313" key="3">
    <source>
        <dbReference type="Proteomes" id="UP000782241"/>
    </source>
</evidence>
<evidence type="ECO:0000256" key="1">
    <source>
        <dbReference type="SAM" id="MobiDB-lite"/>
    </source>
</evidence>
<gene>
    <name evidence="2" type="ORF">KAF25_010782</name>
</gene>
<keyword evidence="3" id="KW-1185">Reference proteome</keyword>
<proteinExistence type="predicted"/>
<protein>
    <submittedName>
        <fullName evidence="2">Uncharacterized protein</fullName>
    </submittedName>
</protein>
<dbReference type="AlphaFoldDB" id="A0A9P7KMH9"/>
<dbReference type="Proteomes" id="UP000782241">
    <property type="component" value="Unassembled WGS sequence"/>
</dbReference>